<dbReference type="GO" id="GO:0080120">
    <property type="term" value="P:CAAX-box protein maturation"/>
    <property type="evidence" value="ECO:0007669"/>
    <property type="project" value="UniProtKB-ARBA"/>
</dbReference>
<dbReference type="OrthoDB" id="324900at2"/>
<keyword evidence="1" id="KW-0472">Membrane</keyword>
<feature type="transmembrane region" description="Helical" evidence="1">
    <location>
        <begin position="100"/>
        <end position="119"/>
    </location>
</feature>
<dbReference type="PANTHER" id="PTHR39430:SF1">
    <property type="entry name" value="PROTEASE"/>
    <property type="match status" value="1"/>
</dbReference>
<dbReference type="Pfam" id="PF02517">
    <property type="entry name" value="Rce1-like"/>
    <property type="match status" value="1"/>
</dbReference>
<evidence type="ECO:0000259" key="2">
    <source>
        <dbReference type="Pfam" id="PF02517"/>
    </source>
</evidence>
<keyword evidence="1" id="KW-1133">Transmembrane helix</keyword>
<dbReference type="InterPro" id="IPR003675">
    <property type="entry name" value="Rce1/LyrA-like_dom"/>
</dbReference>
<feature type="transmembrane region" description="Helical" evidence="1">
    <location>
        <begin position="63"/>
        <end position="80"/>
    </location>
</feature>
<dbReference type="STRING" id="1499688.BN000_01972"/>
<feature type="transmembrane region" description="Helical" evidence="1">
    <location>
        <begin position="194"/>
        <end position="212"/>
    </location>
</feature>
<feature type="domain" description="CAAX prenyl protease 2/Lysostaphin resistance protein A-like" evidence="2">
    <location>
        <begin position="139"/>
        <end position="230"/>
    </location>
</feature>
<dbReference type="PANTHER" id="PTHR39430">
    <property type="entry name" value="MEMBRANE-ASSOCIATED PROTEASE-RELATED"/>
    <property type="match status" value="1"/>
</dbReference>
<feature type="transmembrane region" description="Helical" evidence="1">
    <location>
        <begin position="266"/>
        <end position="285"/>
    </location>
</feature>
<evidence type="ECO:0000313" key="4">
    <source>
        <dbReference type="Proteomes" id="UP000199087"/>
    </source>
</evidence>
<protein>
    <submittedName>
        <fullName evidence="3">Abortive infection protein</fullName>
    </submittedName>
</protein>
<dbReference type="RefSeq" id="WP_090633752.1">
    <property type="nucleotide sequence ID" value="NZ_CVRB01000002.1"/>
</dbReference>
<dbReference type="Proteomes" id="UP000199087">
    <property type="component" value="Unassembled WGS sequence"/>
</dbReference>
<dbReference type="AlphaFoldDB" id="A0A0U1NVI5"/>
<reference evidence="4" key="1">
    <citation type="submission" date="2015-05" db="EMBL/GenBank/DDBJ databases">
        <authorList>
            <person name="Urmite Genomes"/>
        </authorList>
    </citation>
    <scope>NUCLEOTIDE SEQUENCE [LARGE SCALE GENOMIC DNA]</scope>
    <source>
        <strain evidence="4">LF1</strain>
    </source>
</reference>
<keyword evidence="1" id="KW-0812">Transmembrane</keyword>
<gene>
    <name evidence="3" type="ORF">BN000_01972</name>
</gene>
<keyword evidence="4" id="KW-1185">Reference proteome</keyword>
<evidence type="ECO:0000256" key="1">
    <source>
        <dbReference type="SAM" id="Phobius"/>
    </source>
</evidence>
<dbReference type="GO" id="GO:0004175">
    <property type="term" value="F:endopeptidase activity"/>
    <property type="evidence" value="ECO:0007669"/>
    <property type="project" value="UniProtKB-ARBA"/>
</dbReference>
<feature type="transmembrane region" description="Helical" evidence="1">
    <location>
        <begin position="139"/>
        <end position="157"/>
    </location>
</feature>
<accession>A0A0U1NVI5</accession>
<name>A0A0U1NVI5_9BACI</name>
<feature type="transmembrane region" description="Helical" evidence="1">
    <location>
        <begin position="20"/>
        <end position="43"/>
    </location>
</feature>
<dbReference type="EMBL" id="CVRB01000002">
    <property type="protein sequence ID" value="CRK82051.1"/>
    <property type="molecule type" value="Genomic_DNA"/>
</dbReference>
<sequence length="298" mass="33509">MNNWFKNAKGQVRSGWKIALAFGLMAIMTVFFSFIFILVLIIFEGTTSLDELMKNQNTNVLLMLSQLLAVVGTITIFLAIEKRKWKDIGMTSLRNQGGHLLFGLFLGAVSIVFIALIMMATRQITIEPVNVTSQLLTEIGLYFIGFIFVAINEELFFRGYIVSTLKQTKSIPIMYIVSSIIFGLAHIANPNVHLLGIVNIFLIGLLFAYMFIQTKSLWMTMGYHFTWNFFQGNILGFNVSGEDGNGFFHIKSADNIWTGGSFGIEASIWTTVFIVLGFLITKFYIGKFDASPSYDQRA</sequence>
<proteinExistence type="predicted"/>
<evidence type="ECO:0000313" key="3">
    <source>
        <dbReference type="EMBL" id="CRK82051.1"/>
    </source>
</evidence>
<organism evidence="3 4">
    <name type="scientific">Neobacillus massiliamazoniensis</name>
    <dbReference type="NCBI Taxonomy" id="1499688"/>
    <lineage>
        <taxon>Bacteria</taxon>
        <taxon>Bacillati</taxon>
        <taxon>Bacillota</taxon>
        <taxon>Bacilli</taxon>
        <taxon>Bacillales</taxon>
        <taxon>Bacillaceae</taxon>
        <taxon>Neobacillus</taxon>
    </lineage>
</organism>
<feature type="transmembrane region" description="Helical" evidence="1">
    <location>
        <begin position="169"/>
        <end position="188"/>
    </location>
</feature>